<evidence type="ECO:0000313" key="1">
    <source>
        <dbReference type="EMBL" id="VWP01131.1"/>
    </source>
</evidence>
<organism evidence="1">
    <name type="scientific">Ganoderma boninense</name>
    <dbReference type="NCBI Taxonomy" id="34458"/>
    <lineage>
        <taxon>Eukaryota</taxon>
        <taxon>Fungi</taxon>
        <taxon>Dikarya</taxon>
        <taxon>Basidiomycota</taxon>
        <taxon>Agaricomycotina</taxon>
        <taxon>Agaricomycetes</taxon>
        <taxon>Polyporales</taxon>
        <taxon>Polyporaceae</taxon>
        <taxon>Ganoderma</taxon>
    </lineage>
</organism>
<keyword evidence="1" id="KW-0378">Hydrolase</keyword>
<dbReference type="AlphaFoldDB" id="A0A5K1K4H8"/>
<dbReference type="EC" id="3.2.1.21" evidence="1"/>
<sequence>MNKVRSQLLERLRKRAQAYRSSINAKPSCMKNFALPTILGAPAGTGRASSASLCNLLHLAVTVAVSARRRLHAAVSADLAHAVRVVPAVDLDGSPVFLGLAAFKEGLHPCKICVEPQGRPVPRVPYGGEEVEHEGTTLLLPFDP</sequence>
<proteinExistence type="predicted"/>
<reference evidence="1" key="1">
    <citation type="submission" date="2019-10" db="EMBL/GenBank/DDBJ databases">
        <authorList>
            <person name="Nor Muhammad N."/>
        </authorList>
    </citation>
    <scope>NUCLEOTIDE SEQUENCE</scope>
</reference>
<dbReference type="EMBL" id="LR729125">
    <property type="protein sequence ID" value="VWP01131.1"/>
    <property type="molecule type" value="Genomic_DNA"/>
</dbReference>
<protein>
    <submittedName>
        <fullName evidence="1">Beta-glucosidase (EC)</fullName>
        <ecNumber evidence="1">3.2.1.21</ecNumber>
    </submittedName>
</protein>
<keyword evidence="1" id="KW-0326">Glycosidase</keyword>
<gene>
    <name evidence="1" type="primary">Q00903</name>
</gene>
<accession>A0A5K1K4H8</accession>
<dbReference type="GO" id="GO:0008422">
    <property type="term" value="F:beta-glucosidase activity"/>
    <property type="evidence" value="ECO:0007669"/>
    <property type="project" value="UniProtKB-EC"/>
</dbReference>
<name>A0A5K1K4H8_9APHY</name>